<gene>
    <name evidence="1" type="ORF">FEK34_15375</name>
</gene>
<organism evidence="1 2">
    <name type="scientific">Nocardia cyriacigeorgica</name>
    <dbReference type="NCBI Taxonomy" id="135487"/>
    <lineage>
        <taxon>Bacteria</taxon>
        <taxon>Bacillati</taxon>
        <taxon>Actinomycetota</taxon>
        <taxon>Actinomycetes</taxon>
        <taxon>Mycobacteriales</taxon>
        <taxon>Nocardiaceae</taxon>
        <taxon>Nocardia</taxon>
    </lineage>
</organism>
<evidence type="ECO:0000313" key="2">
    <source>
        <dbReference type="Proteomes" id="UP000306378"/>
    </source>
</evidence>
<dbReference type="EMBL" id="VBUT01000005">
    <property type="protein sequence ID" value="TLF77682.1"/>
    <property type="molecule type" value="Genomic_DNA"/>
</dbReference>
<dbReference type="Pfam" id="PF04343">
    <property type="entry name" value="DUF488"/>
    <property type="match status" value="1"/>
</dbReference>
<dbReference type="PIRSF" id="PIRSF024492">
    <property type="entry name" value="UCP024492"/>
    <property type="match status" value="1"/>
</dbReference>
<name>A0A5R8NPS1_9NOCA</name>
<dbReference type="Proteomes" id="UP000306378">
    <property type="component" value="Unassembled WGS sequence"/>
</dbReference>
<proteinExistence type="predicted"/>
<dbReference type="InterPro" id="IPR014519">
    <property type="entry name" value="UCP024492"/>
</dbReference>
<dbReference type="PANTHER" id="PTHR39337:SF1">
    <property type="entry name" value="BLR5642 PROTEIN"/>
    <property type="match status" value="1"/>
</dbReference>
<dbReference type="RefSeq" id="WP_040789292.1">
    <property type="nucleotide sequence ID" value="NZ_JADLPF010000003.1"/>
</dbReference>
<dbReference type="PANTHER" id="PTHR39337">
    <property type="entry name" value="BLR5642 PROTEIN"/>
    <property type="match status" value="1"/>
</dbReference>
<dbReference type="InterPro" id="IPR007438">
    <property type="entry name" value="DUF488"/>
</dbReference>
<evidence type="ECO:0000313" key="1">
    <source>
        <dbReference type="EMBL" id="TLF77682.1"/>
    </source>
</evidence>
<reference evidence="1 2" key="1">
    <citation type="submission" date="2019-05" db="EMBL/GenBank/DDBJ databases">
        <title>Genomes sequences of two Nocardia cyriacigeorgica environmental isolates, type strains Nocardia asteroides ATCC 19247 and Nocardia cyriacigeorgica DSM 44484.</title>
        <authorList>
            <person name="Vautrin F."/>
            <person name="Bergeron E."/>
            <person name="Dubost A."/>
            <person name="Abrouk D."/>
            <person name="Rodriguez Nava V."/>
            <person name="Pujic P."/>
        </authorList>
    </citation>
    <scope>NUCLEOTIDE SEQUENCE [LARGE SCALE GENOMIC DNA]</scope>
    <source>
        <strain evidence="1 2">EML 446</strain>
    </source>
</reference>
<sequence>MEAADSNAVHDTPEGTLVSIGYEGKTVDDLVAQLLDEDVRVLVDVRLTPLSRKPGLSKTKLSEALAAAGIGYVHHRALGNPKDNRAGFRAGDPASRTRYRKVLDSAAAHDALAHVCELLDDGAVALLCFEHNHAECHRNIVVHRLLEARPNAAVVHI</sequence>
<protein>
    <submittedName>
        <fullName evidence="1">DUF488 domain-containing protein</fullName>
    </submittedName>
</protein>
<comment type="caution">
    <text evidence="1">The sequence shown here is derived from an EMBL/GenBank/DDBJ whole genome shotgun (WGS) entry which is preliminary data.</text>
</comment>
<dbReference type="AlphaFoldDB" id="A0A5R8NPS1"/>
<accession>A0A5R8NPS1</accession>